<evidence type="ECO:0000259" key="10">
    <source>
        <dbReference type="Pfam" id="PF20671"/>
    </source>
</evidence>
<dbReference type="InterPro" id="IPR048685">
    <property type="entry name" value="COG3_C"/>
</dbReference>
<evidence type="ECO:0000256" key="8">
    <source>
        <dbReference type="ARBA" id="ARBA00031339"/>
    </source>
</evidence>
<evidence type="ECO:0000256" key="7">
    <source>
        <dbReference type="ARBA" id="ARBA00023136"/>
    </source>
</evidence>
<evidence type="ECO:0000313" key="11">
    <source>
        <dbReference type="EMBL" id="OBZ91620.1"/>
    </source>
</evidence>
<dbReference type="InterPro" id="IPR048320">
    <property type="entry name" value="COG3_N"/>
</dbReference>
<dbReference type="Proteomes" id="UP000093000">
    <property type="component" value="Unassembled WGS sequence"/>
</dbReference>
<evidence type="ECO:0000259" key="9">
    <source>
        <dbReference type="Pfam" id="PF04136"/>
    </source>
</evidence>
<evidence type="ECO:0000256" key="2">
    <source>
        <dbReference type="ARBA" id="ARBA00009936"/>
    </source>
</evidence>
<comment type="subcellular location">
    <subcellularLocation>
        <location evidence="1">Golgi apparatus membrane</location>
        <topology evidence="1">Peripheral membrane protein</topology>
    </subcellularLocation>
</comment>
<dbReference type="EMBL" id="LUGH01000007">
    <property type="protein sequence ID" value="OBZ91620.1"/>
    <property type="molecule type" value="Genomic_DNA"/>
</dbReference>
<dbReference type="PANTHER" id="PTHR13302">
    <property type="entry name" value="CONSERVED OLIGOMERIC GOLGI COMPLEX COMPONENT 3"/>
    <property type="match status" value="1"/>
</dbReference>
<dbReference type="STRING" id="101091.A0A1C7NRL8"/>
<dbReference type="GO" id="GO:0007030">
    <property type="term" value="P:Golgi organization"/>
    <property type="evidence" value="ECO:0007669"/>
    <property type="project" value="TreeGrafter"/>
</dbReference>
<proteinExistence type="inferred from homology"/>
<name>A0A1C7NRL8_9FUNG</name>
<evidence type="ECO:0000256" key="4">
    <source>
        <dbReference type="ARBA" id="ARBA00022448"/>
    </source>
</evidence>
<keyword evidence="12" id="KW-1185">Reference proteome</keyword>
<evidence type="ECO:0000256" key="1">
    <source>
        <dbReference type="ARBA" id="ARBA00004395"/>
    </source>
</evidence>
<dbReference type="AlphaFoldDB" id="A0A1C7NRL8"/>
<dbReference type="OrthoDB" id="296793at2759"/>
<keyword evidence="6" id="KW-0333">Golgi apparatus</keyword>
<dbReference type="GO" id="GO:0006886">
    <property type="term" value="P:intracellular protein transport"/>
    <property type="evidence" value="ECO:0007669"/>
    <property type="project" value="InterPro"/>
</dbReference>
<dbReference type="GO" id="GO:0005801">
    <property type="term" value="C:cis-Golgi network"/>
    <property type="evidence" value="ECO:0007669"/>
    <property type="project" value="InterPro"/>
</dbReference>
<dbReference type="InParanoid" id="A0A1C7NRL8"/>
<feature type="domain" description="Conserved oligomeric Golgi complex subunit 3 C-terminal" evidence="10">
    <location>
        <begin position="316"/>
        <end position="662"/>
    </location>
</feature>
<protein>
    <recommendedName>
        <fullName evidence="3">Conserved oligomeric Golgi complex subunit 3</fullName>
    </recommendedName>
    <alternativeName>
        <fullName evidence="8">Component of oligomeric Golgi complex 3</fullName>
    </alternativeName>
</protein>
<dbReference type="Pfam" id="PF20671">
    <property type="entry name" value="COG3_C"/>
    <property type="match status" value="1"/>
</dbReference>
<evidence type="ECO:0000256" key="6">
    <source>
        <dbReference type="ARBA" id="ARBA00023034"/>
    </source>
</evidence>
<feature type="domain" description="Conserved oligomeric Golgi complex subunit 3 N-terminal" evidence="9">
    <location>
        <begin position="151"/>
        <end position="294"/>
    </location>
</feature>
<organism evidence="11 12">
    <name type="scientific">Choanephora cucurbitarum</name>
    <dbReference type="NCBI Taxonomy" id="101091"/>
    <lineage>
        <taxon>Eukaryota</taxon>
        <taxon>Fungi</taxon>
        <taxon>Fungi incertae sedis</taxon>
        <taxon>Mucoromycota</taxon>
        <taxon>Mucoromycotina</taxon>
        <taxon>Mucoromycetes</taxon>
        <taxon>Mucorales</taxon>
        <taxon>Mucorineae</taxon>
        <taxon>Choanephoraceae</taxon>
        <taxon>Choanephoroideae</taxon>
        <taxon>Choanephora</taxon>
    </lineage>
</organism>
<sequence>MTKVTRGISLEEWEEKTKLTEKEKQSVFDLQDACAELPLPSNWYVGEKAIASPILSHAASSGGLTPEQTATNPLNPHALSTRLLGTTLIKKTLSTANLLAEATAADSAAEQHVANEIGSEKPIETLQEFFDWFAAIESEMGKGQEDVYRNHLSIVEMYMATCNDFLADVEATSKLFSELEKDYGFVDGRTGSIQAACENLLEEQHRLTRLADGLASRLEYFNRLEPIAKLFNSPGDDICLNPEFIPMLEQLDKCLDYMEQHSNYRDAELYHMRFRQCMTRGITLIKMYVVSALKTLGYETYKQVNLKEATLSKQMTMFYVKFKTIASTIKSLTLQVEKRCDHKEYQTLYEDIVYAYFQTRQQLMSPLISKKIQQLGPNDNDLLSFAKNGCTFMMSLCSDEFNLCYNFFSQPGEQDLYNYLDLLTSHLYDYLRPRIIHENDITVLSELCSVFLMYVMQDENDFAVGITDDKNEVKFGHLIQNILEDTQARLVFRAQMFIQNDIQVYQPKPQDFELVVSEQRTENNQKTSIVLSGNSLESATATLTVNEEDASDTQSIQANHIELLSEGNDDSSGWFPTLQKTLWLLSKLYRSIQTGVFEDLAQEAVSLCNESLQKASETMLTLKSRLDSQLFLIKNLLVLKEQLAPFEVNLVHAGRTLDFSHVTDSLSSFQQQKSLLFNPNALIGLAQRGMPRVVEVSLDSRREIDSQIKNVCEKFINDSVDSVVEPLTAFLIKLSTILPAEILPKASESDFHTQKLSEKDVHDAVDQFMEAVEERIKFFSHKLRGYVNDSKMEQILMKPIETSIIEQYRSFLTRVEIESKDSGRIEKLEKKPISVESVAVTIAQLRNQ</sequence>
<dbReference type="Pfam" id="PF04136">
    <property type="entry name" value="COG3_N"/>
    <property type="match status" value="1"/>
</dbReference>
<keyword evidence="5" id="KW-0653">Protein transport</keyword>
<comment type="similarity">
    <text evidence="2">Belongs to the COG3 family.</text>
</comment>
<dbReference type="GO" id="GO:0017119">
    <property type="term" value="C:Golgi transport complex"/>
    <property type="evidence" value="ECO:0007669"/>
    <property type="project" value="TreeGrafter"/>
</dbReference>
<dbReference type="FunCoup" id="A0A1C7NRL8">
    <property type="interactions" value="731"/>
</dbReference>
<reference evidence="11 12" key="1">
    <citation type="submission" date="2016-03" db="EMBL/GenBank/DDBJ databases">
        <title>Choanephora cucurbitarum.</title>
        <authorList>
            <person name="Min B."/>
            <person name="Park H."/>
            <person name="Park J.-H."/>
            <person name="Shin H.-D."/>
            <person name="Choi I.-G."/>
        </authorList>
    </citation>
    <scope>NUCLEOTIDE SEQUENCE [LARGE SCALE GENOMIC DNA]</scope>
    <source>
        <strain evidence="11 12">KUS-F28377</strain>
    </source>
</reference>
<evidence type="ECO:0000256" key="3">
    <source>
        <dbReference type="ARBA" id="ARBA00020976"/>
    </source>
</evidence>
<comment type="caution">
    <text evidence="11">The sequence shown here is derived from an EMBL/GenBank/DDBJ whole genome shotgun (WGS) entry which is preliminary data.</text>
</comment>
<gene>
    <name evidence="11" type="primary">Cog3</name>
    <name evidence="11" type="ORF">A0J61_00358</name>
</gene>
<accession>A0A1C7NRL8</accession>
<dbReference type="GO" id="GO:0006891">
    <property type="term" value="P:intra-Golgi vesicle-mediated transport"/>
    <property type="evidence" value="ECO:0007669"/>
    <property type="project" value="TreeGrafter"/>
</dbReference>
<keyword evidence="7" id="KW-0472">Membrane</keyword>
<dbReference type="GO" id="GO:0000139">
    <property type="term" value="C:Golgi membrane"/>
    <property type="evidence" value="ECO:0007669"/>
    <property type="project" value="UniProtKB-SubCell"/>
</dbReference>
<keyword evidence="4" id="KW-0813">Transport</keyword>
<dbReference type="PANTHER" id="PTHR13302:SF8">
    <property type="entry name" value="CONSERVED OLIGOMERIC GOLGI COMPLEX SUBUNIT 3"/>
    <property type="match status" value="1"/>
</dbReference>
<dbReference type="InterPro" id="IPR007265">
    <property type="entry name" value="COG_su3"/>
</dbReference>
<evidence type="ECO:0000256" key="5">
    <source>
        <dbReference type="ARBA" id="ARBA00022927"/>
    </source>
</evidence>
<evidence type="ECO:0000313" key="12">
    <source>
        <dbReference type="Proteomes" id="UP000093000"/>
    </source>
</evidence>